<sequence>MGLVCACARREASGLVRLARRPQRSSLKGANPEVPPMSRLPLTEPEALPPYMKAIHDATPEENWLGRHFARAFAPAEDLVQAYQGFYHPWHTGGAGVLPPRLKELIRLRIATLNGCVLCKTVRMAPEVVSEEEAASGVDRVDESGFSARERAAIHFAEKMAVDHHNISDDDVANMRRLFTDQEFLELSMMAGQYIGFGRVLALLQLEVAACPI</sequence>
<dbReference type="EMBL" id="CP029479">
    <property type="protein sequence ID" value="AWM76708.1"/>
    <property type="molecule type" value="Genomic_DNA"/>
</dbReference>
<dbReference type="InterPro" id="IPR003779">
    <property type="entry name" value="CMD-like"/>
</dbReference>
<evidence type="ECO:0000259" key="1">
    <source>
        <dbReference type="Pfam" id="PF02627"/>
    </source>
</evidence>
<evidence type="ECO:0000313" key="2">
    <source>
        <dbReference type="EMBL" id="AWM76708.1"/>
    </source>
</evidence>
<gene>
    <name evidence="2" type="ORF">HYN04_02380</name>
</gene>
<organism evidence="2 3">
    <name type="scientific">Phenylobacterium parvum</name>
    <dbReference type="NCBI Taxonomy" id="2201350"/>
    <lineage>
        <taxon>Bacteria</taxon>
        <taxon>Pseudomonadati</taxon>
        <taxon>Pseudomonadota</taxon>
        <taxon>Alphaproteobacteria</taxon>
        <taxon>Caulobacterales</taxon>
        <taxon>Caulobacteraceae</taxon>
        <taxon>Phenylobacterium</taxon>
    </lineage>
</organism>
<keyword evidence="3" id="KW-1185">Reference proteome</keyword>
<dbReference type="InterPro" id="IPR029032">
    <property type="entry name" value="AhpD-like"/>
</dbReference>
<reference evidence="3" key="1">
    <citation type="submission" date="2018-05" db="EMBL/GenBank/DDBJ databases">
        <title>Genome sequencing of Phenylobacterium sp. HYN0004.</title>
        <authorList>
            <person name="Yi H."/>
            <person name="Baek C."/>
        </authorList>
    </citation>
    <scope>NUCLEOTIDE SEQUENCE [LARGE SCALE GENOMIC DNA]</scope>
    <source>
        <strain evidence="3">HYN0004</strain>
    </source>
</reference>
<evidence type="ECO:0000313" key="3">
    <source>
        <dbReference type="Proteomes" id="UP000247763"/>
    </source>
</evidence>
<accession>A0A2Z3HYS2</accession>
<dbReference type="AlphaFoldDB" id="A0A2Z3HYS2"/>
<dbReference type="PANTHER" id="PTHR35446">
    <property type="entry name" value="SI:CH211-175M2.5"/>
    <property type="match status" value="1"/>
</dbReference>
<feature type="domain" description="Carboxymuconolactone decarboxylase-like" evidence="1">
    <location>
        <begin position="79"/>
        <end position="158"/>
    </location>
</feature>
<dbReference type="Pfam" id="PF02627">
    <property type="entry name" value="CMD"/>
    <property type="match status" value="1"/>
</dbReference>
<dbReference type="SUPFAM" id="SSF69118">
    <property type="entry name" value="AhpD-like"/>
    <property type="match status" value="1"/>
</dbReference>
<dbReference type="PANTHER" id="PTHR35446:SF2">
    <property type="entry name" value="CARBOXYMUCONOLACTONE DECARBOXYLASE-LIKE DOMAIN-CONTAINING PROTEIN"/>
    <property type="match status" value="1"/>
</dbReference>
<proteinExistence type="predicted"/>
<protein>
    <recommendedName>
        <fullName evidence="1">Carboxymuconolactone decarboxylase-like domain-containing protein</fullName>
    </recommendedName>
</protein>
<dbReference type="Gene3D" id="1.20.1290.10">
    <property type="entry name" value="AhpD-like"/>
    <property type="match status" value="1"/>
</dbReference>
<dbReference type="Proteomes" id="UP000247763">
    <property type="component" value="Chromosome"/>
</dbReference>
<name>A0A2Z3HYS2_9CAUL</name>
<dbReference type="GO" id="GO:0051920">
    <property type="term" value="F:peroxiredoxin activity"/>
    <property type="evidence" value="ECO:0007669"/>
    <property type="project" value="InterPro"/>
</dbReference>
<dbReference type="OrthoDB" id="9801997at2"/>
<dbReference type="KEGG" id="phb:HYN04_02380"/>